<dbReference type="RefSeq" id="WP_228228477.1">
    <property type="nucleotide sequence ID" value="NZ_JAJGMW010000002.1"/>
</dbReference>
<dbReference type="InterPro" id="IPR039561">
    <property type="entry name" value="Peptidase_M15C"/>
</dbReference>
<evidence type="ECO:0000259" key="1">
    <source>
        <dbReference type="Pfam" id="PF13539"/>
    </source>
</evidence>
<dbReference type="Proteomes" id="UP001197770">
    <property type="component" value="Unassembled WGS sequence"/>
</dbReference>
<proteinExistence type="predicted"/>
<dbReference type="Gene3D" id="3.30.1380.10">
    <property type="match status" value="1"/>
</dbReference>
<comment type="caution">
    <text evidence="2">The sequence shown here is derived from an EMBL/GenBank/DDBJ whole genome shotgun (WGS) entry which is preliminary data.</text>
</comment>
<sequence>MIGTTDCIHKYGEPTPAMERKFLTLWDVPDWINREIPVIPNKIYCNKDLIEPLQKAFENIIERCLQDEVKTWDGCFNIRLIRGGKTWSLHSWAVAIDINAAWNQLGKEPQMSKELVKCFTDAGFTWGGTWSRKDGMHFQLAKI</sequence>
<name>A0ABS8GMY9_9FLAO</name>
<dbReference type="SUPFAM" id="SSF55166">
    <property type="entry name" value="Hedgehog/DD-peptidase"/>
    <property type="match status" value="1"/>
</dbReference>
<dbReference type="Pfam" id="PF13539">
    <property type="entry name" value="Peptidase_M15_4"/>
    <property type="match status" value="1"/>
</dbReference>
<evidence type="ECO:0000313" key="3">
    <source>
        <dbReference type="Proteomes" id="UP001197770"/>
    </source>
</evidence>
<organism evidence="2 3">
    <name type="scientific">Leeuwenhoekiella parthenopeia</name>
    <dbReference type="NCBI Taxonomy" id="2890320"/>
    <lineage>
        <taxon>Bacteria</taxon>
        <taxon>Pseudomonadati</taxon>
        <taxon>Bacteroidota</taxon>
        <taxon>Flavobacteriia</taxon>
        <taxon>Flavobacteriales</taxon>
        <taxon>Flavobacteriaceae</taxon>
        <taxon>Leeuwenhoekiella</taxon>
    </lineage>
</organism>
<accession>A0ABS8GMY9</accession>
<dbReference type="EMBL" id="JAJGMW010000002">
    <property type="protein sequence ID" value="MCC4211356.1"/>
    <property type="molecule type" value="Genomic_DNA"/>
</dbReference>
<evidence type="ECO:0000313" key="2">
    <source>
        <dbReference type="EMBL" id="MCC4211356.1"/>
    </source>
</evidence>
<reference evidence="2 3" key="1">
    <citation type="submission" date="2021-11" db="EMBL/GenBank/DDBJ databases">
        <title>Seasonal and diel survey of microbial diversity of the Tyrrhenian coast.</title>
        <authorList>
            <person name="Gattoni G."/>
            <person name="Corral P."/>
        </authorList>
    </citation>
    <scope>NUCLEOTIDE SEQUENCE [LARGE SCALE GENOMIC DNA]</scope>
    <source>
        <strain evidence="2 3">Mr9</strain>
    </source>
</reference>
<keyword evidence="3" id="KW-1185">Reference proteome</keyword>
<protein>
    <submittedName>
        <fullName evidence="2">M15 family metallopeptidase</fullName>
    </submittedName>
</protein>
<dbReference type="InterPro" id="IPR009045">
    <property type="entry name" value="Zn_M74/Hedgehog-like"/>
</dbReference>
<feature type="domain" description="Peptidase M15C" evidence="1">
    <location>
        <begin position="83"/>
        <end position="140"/>
    </location>
</feature>
<gene>
    <name evidence="2" type="ORF">LLW17_01380</name>
</gene>